<dbReference type="RefSeq" id="WP_246467964.1">
    <property type="nucleotide sequence ID" value="NZ_BAABEK010000112.1"/>
</dbReference>
<dbReference type="PANTHER" id="PTHR45036:SF1">
    <property type="entry name" value="METHYLTRANSFERASE LIKE 7A"/>
    <property type="match status" value="1"/>
</dbReference>
<name>A0A7W7S0W0_9ACTN</name>
<sequence>MMNVEKTMTKTGVSHPIFARFYACISQAIERRGLAERREALLAGLSGEVIEVGAGNGLTFAHYPPAVTRVLAVEPEPRLRRLAQANADKASVFIEVVDGLADRLPAGDASFDAAVVSLVLCSLPDQASALREMYRVLKPGGQLRFLEHVRADSPGLALVQRLLDATVWPRLFGGCHTGRDSVAAIERAGFTLERLERFMLPHVRTPMSFCVLGAARR</sequence>
<evidence type="ECO:0000313" key="3">
    <source>
        <dbReference type="Proteomes" id="UP000534286"/>
    </source>
</evidence>
<accession>A0A7W7S0W0</accession>
<dbReference type="InterPro" id="IPR029063">
    <property type="entry name" value="SAM-dependent_MTases_sf"/>
</dbReference>
<reference evidence="2 3" key="1">
    <citation type="submission" date="2020-08" db="EMBL/GenBank/DDBJ databases">
        <title>Sequencing the genomes of 1000 actinobacteria strains.</title>
        <authorList>
            <person name="Klenk H.-P."/>
        </authorList>
    </citation>
    <scope>NUCLEOTIDE SEQUENCE [LARGE SCALE GENOMIC DNA]</scope>
    <source>
        <strain evidence="2 3">DSM 43023</strain>
    </source>
</reference>
<comment type="caution">
    <text evidence="2">The sequence shown here is derived from an EMBL/GenBank/DDBJ whole genome shotgun (WGS) entry which is preliminary data.</text>
</comment>
<proteinExistence type="predicted"/>
<organism evidence="2 3">
    <name type="scientific">Streptosporangium album</name>
    <dbReference type="NCBI Taxonomy" id="47479"/>
    <lineage>
        <taxon>Bacteria</taxon>
        <taxon>Bacillati</taxon>
        <taxon>Actinomycetota</taxon>
        <taxon>Actinomycetes</taxon>
        <taxon>Streptosporangiales</taxon>
        <taxon>Streptosporangiaceae</taxon>
        <taxon>Streptosporangium</taxon>
    </lineage>
</organism>
<dbReference type="Gene3D" id="3.40.50.150">
    <property type="entry name" value="Vaccinia Virus protein VP39"/>
    <property type="match status" value="1"/>
</dbReference>
<dbReference type="Pfam" id="PF08241">
    <property type="entry name" value="Methyltransf_11"/>
    <property type="match status" value="1"/>
</dbReference>
<dbReference type="AlphaFoldDB" id="A0A7W7S0W0"/>
<protein>
    <submittedName>
        <fullName evidence="2">Ubiquinone/menaquinone biosynthesis C-methylase UbiE</fullName>
    </submittedName>
</protein>
<dbReference type="CDD" id="cd02440">
    <property type="entry name" value="AdoMet_MTases"/>
    <property type="match status" value="1"/>
</dbReference>
<dbReference type="GO" id="GO:0032259">
    <property type="term" value="P:methylation"/>
    <property type="evidence" value="ECO:0007669"/>
    <property type="project" value="UniProtKB-KW"/>
</dbReference>
<dbReference type="InterPro" id="IPR052356">
    <property type="entry name" value="Thiol_S-MT"/>
</dbReference>
<keyword evidence="2" id="KW-0808">Transferase</keyword>
<dbReference type="GO" id="GO:0008757">
    <property type="term" value="F:S-adenosylmethionine-dependent methyltransferase activity"/>
    <property type="evidence" value="ECO:0007669"/>
    <property type="project" value="InterPro"/>
</dbReference>
<dbReference type="PANTHER" id="PTHR45036">
    <property type="entry name" value="METHYLTRANSFERASE LIKE 7B"/>
    <property type="match status" value="1"/>
</dbReference>
<keyword evidence="2" id="KW-0830">Ubiquinone</keyword>
<keyword evidence="3" id="KW-1185">Reference proteome</keyword>
<evidence type="ECO:0000259" key="1">
    <source>
        <dbReference type="Pfam" id="PF08241"/>
    </source>
</evidence>
<dbReference type="EMBL" id="JACHJU010000003">
    <property type="protein sequence ID" value="MBB4941853.1"/>
    <property type="molecule type" value="Genomic_DNA"/>
</dbReference>
<dbReference type="InterPro" id="IPR013216">
    <property type="entry name" value="Methyltransf_11"/>
</dbReference>
<keyword evidence="2" id="KW-0489">Methyltransferase</keyword>
<feature type="domain" description="Methyltransferase type 11" evidence="1">
    <location>
        <begin position="51"/>
        <end position="144"/>
    </location>
</feature>
<evidence type="ECO:0000313" key="2">
    <source>
        <dbReference type="EMBL" id="MBB4941853.1"/>
    </source>
</evidence>
<dbReference type="SUPFAM" id="SSF53335">
    <property type="entry name" value="S-adenosyl-L-methionine-dependent methyltransferases"/>
    <property type="match status" value="1"/>
</dbReference>
<dbReference type="Proteomes" id="UP000534286">
    <property type="component" value="Unassembled WGS sequence"/>
</dbReference>
<gene>
    <name evidence="2" type="ORF">FHR32_006239</name>
</gene>